<keyword evidence="6" id="KW-1185">Reference proteome</keyword>
<name>A0A9P6WS70_RHIOR</name>
<evidence type="ECO:0000256" key="1">
    <source>
        <dbReference type="ARBA" id="ARBA00022723"/>
    </source>
</evidence>
<evidence type="ECO:0000256" key="2">
    <source>
        <dbReference type="ARBA" id="ARBA00023004"/>
    </source>
</evidence>
<dbReference type="EMBL" id="JAANQT010011218">
    <property type="protein sequence ID" value="KAG1274504.1"/>
    <property type="molecule type" value="Genomic_DNA"/>
</dbReference>
<proteinExistence type="predicted"/>
<dbReference type="InterPro" id="IPR036008">
    <property type="entry name" value="Aconitase_4Fe-4S_dom"/>
</dbReference>
<dbReference type="PANTHER" id="PTHR11670">
    <property type="entry name" value="ACONITASE/IRON-RESPONSIVE ELEMENT FAMILY MEMBER"/>
    <property type="match status" value="1"/>
</dbReference>
<keyword evidence="1" id="KW-0479">Metal-binding</keyword>
<protein>
    <recommendedName>
        <fullName evidence="4">Aconitase/3-isopropylmalate dehydratase large subunit alpha/beta/alpha domain-containing protein</fullName>
    </recommendedName>
</protein>
<dbReference type="SUPFAM" id="SSF53732">
    <property type="entry name" value="Aconitase iron-sulfur domain"/>
    <property type="match status" value="1"/>
</dbReference>
<sequence>MAPEYGATAAMFSIDQQTIDYLRLTGREDEQIALVETYAKTAGLWSDSLKTAEYERVLRFDLSTVVRTLAGPSNPHRRLPVSDLAARGISVLK</sequence>
<evidence type="ECO:0000256" key="3">
    <source>
        <dbReference type="ARBA" id="ARBA00023014"/>
    </source>
</evidence>
<organism evidence="5 6">
    <name type="scientific">Rhizopus oryzae</name>
    <name type="common">Mucormycosis agent</name>
    <name type="synonym">Rhizopus arrhizus var. delemar</name>
    <dbReference type="NCBI Taxonomy" id="64495"/>
    <lineage>
        <taxon>Eukaryota</taxon>
        <taxon>Fungi</taxon>
        <taxon>Fungi incertae sedis</taxon>
        <taxon>Mucoromycota</taxon>
        <taxon>Mucoromycotina</taxon>
        <taxon>Mucoromycetes</taxon>
        <taxon>Mucorales</taxon>
        <taxon>Mucorineae</taxon>
        <taxon>Rhizopodaceae</taxon>
        <taxon>Rhizopus</taxon>
    </lineage>
</organism>
<dbReference type="InterPro" id="IPR006249">
    <property type="entry name" value="Aconitase/IRP2"/>
</dbReference>
<evidence type="ECO:0000259" key="4">
    <source>
        <dbReference type="Pfam" id="PF00330"/>
    </source>
</evidence>
<feature type="domain" description="Aconitase/3-isopropylmalate dehydratase large subunit alpha/beta/alpha" evidence="4">
    <location>
        <begin position="1"/>
        <end position="85"/>
    </location>
</feature>
<dbReference type="AlphaFoldDB" id="A0A9P6WS70"/>
<accession>A0A9P6WS70</accession>
<dbReference type="Pfam" id="PF00330">
    <property type="entry name" value="Aconitase"/>
    <property type="match status" value="1"/>
</dbReference>
<evidence type="ECO:0000313" key="5">
    <source>
        <dbReference type="EMBL" id="KAG1274504.1"/>
    </source>
</evidence>
<dbReference type="Gene3D" id="3.30.499.10">
    <property type="entry name" value="Aconitase, domain 3"/>
    <property type="match status" value="1"/>
</dbReference>
<evidence type="ECO:0000313" key="6">
    <source>
        <dbReference type="Proteomes" id="UP000716291"/>
    </source>
</evidence>
<reference evidence="5" key="1">
    <citation type="journal article" date="2020" name="Microb. Genom.">
        <title>Genetic diversity of clinical and environmental Mucorales isolates obtained from an investigation of mucormycosis cases among solid organ transplant recipients.</title>
        <authorList>
            <person name="Nguyen M.H."/>
            <person name="Kaul D."/>
            <person name="Muto C."/>
            <person name="Cheng S.J."/>
            <person name="Richter R.A."/>
            <person name="Bruno V.M."/>
            <person name="Liu G."/>
            <person name="Beyhan S."/>
            <person name="Sundermann A.J."/>
            <person name="Mounaud S."/>
            <person name="Pasculle A.W."/>
            <person name="Nierman W.C."/>
            <person name="Driscoll E."/>
            <person name="Cumbie R."/>
            <person name="Clancy C.J."/>
            <person name="Dupont C.L."/>
        </authorList>
    </citation>
    <scope>NUCLEOTIDE SEQUENCE</scope>
    <source>
        <strain evidence="5">GL11</strain>
    </source>
</reference>
<dbReference type="InterPro" id="IPR001030">
    <property type="entry name" value="Acoase/IPM_deHydtase_lsu_aba"/>
</dbReference>
<keyword evidence="3" id="KW-0411">Iron-sulfur</keyword>
<keyword evidence="2" id="KW-0408">Iron</keyword>
<dbReference type="Proteomes" id="UP000716291">
    <property type="component" value="Unassembled WGS sequence"/>
</dbReference>
<dbReference type="InterPro" id="IPR015931">
    <property type="entry name" value="Acnase/IPM_dHydase_lsu_aba_1/3"/>
</dbReference>
<gene>
    <name evidence="5" type="ORF">G6F64_015114</name>
</gene>
<comment type="caution">
    <text evidence="5">The sequence shown here is derived from an EMBL/GenBank/DDBJ whole genome shotgun (WGS) entry which is preliminary data.</text>
</comment>
<dbReference type="GO" id="GO:0051536">
    <property type="term" value="F:iron-sulfur cluster binding"/>
    <property type="evidence" value="ECO:0007669"/>
    <property type="project" value="UniProtKB-KW"/>
</dbReference>
<dbReference type="GO" id="GO:0046872">
    <property type="term" value="F:metal ion binding"/>
    <property type="evidence" value="ECO:0007669"/>
    <property type="project" value="UniProtKB-KW"/>
</dbReference>